<dbReference type="EMBL" id="DS989846">
    <property type="protein sequence ID" value="EDX76489.1"/>
    <property type="molecule type" value="Genomic_DNA"/>
</dbReference>
<organism evidence="1 2">
    <name type="scientific">Coleofasciculus chthonoplastes PCC 7420</name>
    <dbReference type="NCBI Taxonomy" id="118168"/>
    <lineage>
        <taxon>Bacteria</taxon>
        <taxon>Bacillati</taxon>
        <taxon>Cyanobacteriota</taxon>
        <taxon>Cyanophyceae</taxon>
        <taxon>Coleofasciculales</taxon>
        <taxon>Coleofasciculaceae</taxon>
        <taxon>Coleofasciculus</taxon>
    </lineage>
</organism>
<gene>
    <name evidence="1" type="ORF">MC7420_4745</name>
</gene>
<keyword evidence="2" id="KW-1185">Reference proteome</keyword>
<dbReference type="HOGENOM" id="CLU_3198470_0_0_3"/>
<evidence type="ECO:0000313" key="1">
    <source>
        <dbReference type="EMBL" id="EDX76489.1"/>
    </source>
</evidence>
<dbReference type="Proteomes" id="UP000003835">
    <property type="component" value="Unassembled WGS sequence"/>
</dbReference>
<name>B4VNZ3_9CYAN</name>
<reference evidence="1 2" key="1">
    <citation type="submission" date="2008-07" db="EMBL/GenBank/DDBJ databases">
        <authorList>
            <person name="Tandeau de Marsac N."/>
            <person name="Ferriera S."/>
            <person name="Johnson J."/>
            <person name="Kravitz S."/>
            <person name="Beeson K."/>
            <person name="Sutton G."/>
            <person name="Rogers Y.-H."/>
            <person name="Friedman R."/>
            <person name="Frazier M."/>
            <person name="Venter J.C."/>
        </authorList>
    </citation>
    <scope>NUCLEOTIDE SEQUENCE [LARGE SCALE GENOMIC DNA]</scope>
    <source>
        <strain evidence="1 2">PCC 7420</strain>
    </source>
</reference>
<accession>B4VNZ3</accession>
<evidence type="ECO:0000313" key="2">
    <source>
        <dbReference type="Proteomes" id="UP000003835"/>
    </source>
</evidence>
<dbReference type="AlphaFoldDB" id="B4VNZ3"/>
<proteinExistence type="predicted"/>
<protein>
    <submittedName>
        <fullName evidence="1">Uncharacterized protein</fullName>
    </submittedName>
</protein>
<sequence length="45" mass="4975">MAQLDRLVVNILRSGGDTTITLLLALKDKSESFKLESFPPSQLLD</sequence>